<reference evidence="2 3" key="1">
    <citation type="submission" date="2018-03" db="EMBL/GenBank/DDBJ databases">
        <title>Draft Genome Sequences of the Obligatory Marine Myxobacteria Enhygromyxa salina SWB007.</title>
        <authorList>
            <person name="Poehlein A."/>
            <person name="Moghaddam J.A."/>
            <person name="Harms H."/>
            <person name="Alanjari M."/>
            <person name="Koenig G.M."/>
            <person name="Daniel R."/>
            <person name="Schaeberle T.F."/>
        </authorList>
    </citation>
    <scope>NUCLEOTIDE SEQUENCE [LARGE SCALE GENOMIC DNA]</scope>
    <source>
        <strain evidence="2 3">SWB007</strain>
    </source>
</reference>
<dbReference type="EMBL" id="PVNL01000035">
    <property type="protein sequence ID" value="PRQ08768.1"/>
    <property type="molecule type" value="Genomic_DNA"/>
</dbReference>
<protein>
    <recommendedName>
        <fullName evidence="4">Tail specific protease domain-containing protein</fullName>
    </recommendedName>
</protein>
<feature type="region of interest" description="Disordered" evidence="1">
    <location>
        <begin position="25"/>
        <end position="92"/>
    </location>
</feature>
<accession>A0A2S9YUJ9</accession>
<dbReference type="RefSeq" id="WP_106088445.1">
    <property type="nucleotide sequence ID" value="NZ_PVNL01000035.1"/>
</dbReference>
<dbReference type="PROSITE" id="PS51257">
    <property type="entry name" value="PROKAR_LIPOPROTEIN"/>
    <property type="match status" value="1"/>
</dbReference>
<evidence type="ECO:0000256" key="1">
    <source>
        <dbReference type="SAM" id="MobiDB-lite"/>
    </source>
</evidence>
<sequence>MTRVQDWGLLAFITSFSTGLYGCVGDPTQDSLSESTESSSETSSSTTDTSGTDSAEETETGETETETGETETGETETGETETGETETGGEDECESLDETMCEDGMLVSCVEEDEFLVWGDPVACDTGFICKQSACEELSAAQLSQISLLGIYADHLRDHTGYAEVLDFEGLVAAAAHDISLGEGDDYTFAKAIYSIYRAVPFGHSAIGLGPLDWSQCYDPNGFAPLRGNSWYGVCARSAGDASIVTFADEINPMGLTPGDRVVAIIRGDEIWEGPDMLERISYEPLCDGGIPSESGRADYNALHVFAVIKPGDAIEVLHPDQSLEVIDVPERGDQISCFDPFRREERGELFASHQREDGVVVIILPTLGSHADHPFPQPLSFQGYRDWNAEAIELLNEDLAQYNDIAGIVWDIRGNRGGSAEYGMGIFGSLGDVAGGLGECHARIIASSPPEFSDAVEYPFPYQIFVDDPLPTLNFDGEQVIVADGMSVSAADWLLYRAAELEIPIYGHGGTGAYGYQTGPSYVTQSWAPVEGEHTGIDSYVSGARCLDSEGESLEGYAPVTVELDYDPQDLADGIDTLIEAAVADILEP</sequence>
<dbReference type="AlphaFoldDB" id="A0A2S9YUJ9"/>
<evidence type="ECO:0008006" key="4">
    <source>
        <dbReference type="Google" id="ProtNLM"/>
    </source>
</evidence>
<name>A0A2S9YUJ9_9BACT</name>
<dbReference type="Gene3D" id="3.90.226.10">
    <property type="entry name" value="2-enoyl-CoA Hydratase, Chain A, domain 1"/>
    <property type="match status" value="1"/>
</dbReference>
<feature type="compositionally biased region" description="Low complexity" evidence="1">
    <location>
        <begin position="33"/>
        <end position="53"/>
    </location>
</feature>
<evidence type="ECO:0000313" key="3">
    <source>
        <dbReference type="Proteomes" id="UP000238823"/>
    </source>
</evidence>
<dbReference type="Proteomes" id="UP000238823">
    <property type="component" value="Unassembled WGS sequence"/>
</dbReference>
<dbReference type="OrthoDB" id="5482247at2"/>
<comment type="caution">
    <text evidence="2">The sequence shown here is derived from an EMBL/GenBank/DDBJ whole genome shotgun (WGS) entry which is preliminary data.</text>
</comment>
<feature type="compositionally biased region" description="Acidic residues" evidence="1">
    <location>
        <begin position="54"/>
        <end position="92"/>
    </location>
</feature>
<gene>
    <name evidence="2" type="ORF">ENSA7_14000</name>
</gene>
<proteinExistence type="predicted"/>
<dbReference type="SUPFAM" id="SSF52096">
    <property type="entry name" value="ClpP/crotonase"/>
    <property type="match status" value="1"/>
</dbReference>
<organism evidence="2 3">
    <name type="scientific">Enhygromyxa salina</name>
    <dbReference type="NCBI Taxonomy" id="215803"/>
    <lineage>
        <taxon>Bacteria</taxon>
        <taxon>Pseudomonadati</taxon>
        <taxon>Myxococcota</taxon>
        <taxon>Polyangia</taxon>
        <taxon>Nannocystales</taxon>
        <taxon>Nannocystaceae</taxon>
        <taxon>Enhygromyxa</taxon>
    </lineage>
</organism>
<dbReference type="InterPro" id="IPR029045">
    <property type="entry name" value="ClpP/crotonase-like_dom_sf"/>
</dbReference>
<evidence type="ECO:0000313" key="2">
    <source>
        <dbReference type="EMBL" id="PRQ08768.1"/>
    </source>
</evidence>